<dbReference type="InterPro" id="IPR019301">
    <property type="entry name" value="Flagellar_prot_FlgJ_N"/>
</dbReference>
<keyword evidence="2" id="KW-0282">Flagellum</keyword>
<protein>
    <submittedName>
        <fullName evidence="2">Flagellar biosynthesis protein FlgJ</fullName>
    </submittedName>
</protein>
<gene>
    <name evidence="2" type="ORF">ELD05_12080</name>
</gene>
<dbReference type="Proteomes" id="UP000282930">
    <property type="component" value="Chromosome"/>
</dbReference>
<feature type="domain" description="Flagellar protein FlgJ N-terminal" evidence="1">
    <location>
        <begin position="54"/>
        <end position="100"/>
    </location>
</feature>
<keyword evidence="2" id="KW-0966">Cell projection</keyword>
<keyword evidence="2" id="KW-0969">Cilium</keyword>
<sequence>MSEIPGIKIQAGYQEGIDNSVIDKLEKAYSEKDKQKLKEACEEFEAVMLSAIFKQMQKSIPKGGLFQESIADDIFNDMFVDEVSKKASKQGGIGLSKLLYDSMIKKIENEYKFKGE</sequence>
<dbReference type="KEGG" id="ccha:ELD05_12080"/>
<accession>A0A3T0D8A7</accession>
<name>A0A3T0D8A7_9FIRM</name>
<evidence type="ECO:0000259" key="1">
    <source>
        <dbReference type="Pfam" id="PF10135"/>
    </source>
</evidence>
<keyword evidence="3" id="KW-1185">Reference proteome</keyword>
<evidence type="ECO:0000313" key="2">
    <source>
        <dbReference type="EMBL" id="AZT91293.1"/>
    </source>
</evidence>
<evidence type="ECO:0000313" key="3">
    <source>
        <dbReference type="Proteomes" id="UP000282930"/>
    </source>
</evidence>
<dbReference type="AlphaFoldDB" id="A0A3T0D8A7"/>
<reference evidence="2 3" key="1">
    <citation type="submission" date="2018-12" db="EMBL/GenBank/DDBJ databases">
        <title>Genome sequence from the cellulolytic species, Caldicellulosiruptor changbaiensis.</title>
        <authorList>
            <person name="Blumer-Schuette S.E."/>
            <person name="Mendoza C."/>
        </authorList>
    </citation>
    <scope>NUCLEOTIDE SEQUENCE [LARGE SCALE GENOMIC DNA]</scope>
    <source>
        <strain evidence="2 3">CBS-Z</strain>
    </source>
</reference>
<dbReference type="EMBL" id="CP034791">
    <property type="protein sequence ID" value="AZT91293.1"/>
    <property type="molecule type" value="Genomic_DNA"/>
</dbReference>
<proteinExistence type="predicted"/>
<dbReference type="Pfam" id="PF10135">
    <property type="entry name" value="Rod-binding"/>
    <property type="match status" value="1"/>
</dbReference>
<organism evidence="2 3">
    <name type="scientific">Caldicellulosiruptor changbaiensis</name>
    <dbReference type="NCBI Taxonomy" id="1222016"/>
    <lineage>
        <taxon>Bacteria</taxon>
        <taxon>Bacillati</taxon>
        <taxon>Bacillota</taxon>
        <taxon>Bacillota incertae sedis</taxon>
        <taxon>Caldicellulosiruptorales</taxon>
        <taxon>Caldicellulosiruptoraceae</taxon>
        <taxon>Caldicellulosiruptor</taxon>
    </lineage>
</organism>
<dbReference type="RefSeq" id="WP_127352623.1">
    <property type="nucleotide sequence ID" value="NZ_CP034791.1"/>
</dbReference>